<feature type="signal peptide" evidence="1">
    <location>
        <begin position="1"/>
        <end position="18"/>
    </location>
</feature>
<name>A0A2M3ZN04_9DIPT</name>
<dbReference type="EMBL" id="GGFM01009132">
    <property type="protein sequence ID" value="MBW29883.1"/>
    <property type="molecule type" value="Transcribed_RNA"/>
</dbReference>
<organism evidence="2">
    <name type="scientific">Anopheles braziliensis</name>
    <dbReference type="NCBI Taxonomy" id="58242"/>
    <lineage>
        <taxon>Eukaryota</taxon>
        <taxon>Metazoa</taxon>
        <taxon>Ecdysozoa</taxon>
        <taxon>Arthropoda</taxon>
        <taxon>Hexapoda</taxon>
        <taxon>Insecta</taxon>
        <taxon>Pterygota</taxon>
        <taxon>Neoptera</taxon>
        <taxon>Endopterygota</taxon>
        <taxon>Diptera</taxon>
        <taxon>Nematocera</taxon>
        <taxon>Culicoidea</taxon>
        <taxon>Culicidae</taxon>
        <taxon>Anophelinae</taxon>
        <taxon>Anopheles</taxon>
    </lineage>
</organism>
<accession>A0A2M3ZN04</accession>
<protein>
    <submittedName>
        <fullName evidence="2">Putative secreted peptide</fullName>
    </submittedName>
</protein>
<feature type="chain" id="PRO_5014669475" evidence="1">
    <location>
        <begin position="19"/>
        <end position="82"/>
    </location>
</feature>
<reference evidence="2" key="1">
    <citation type="submission" date="2018-01" db="EMBL/GenBank/DDBJ databases">
        <title>An insight into the sialome of Amazonian anophelines.</title>
        <authorList>
            <person name="Ribeiro J.M."/>
            <person name="Scarpassa V."/>
            <person name="Calvo E."/>
        </authorList>
    </citation>
    <scope>NUCLEOTIDE SEQUENCE</scope>
    <source>
        <tissue evidence="2">Salivary glands</tissue>
    </source>
</reference>
<proteinExistence type="predicted"/>
<sequence>MMINCAAVLPCLVGCTQAKNTMFAQYITCLISSRYITLYTSSGVHIASKMEREHRLLPLLVNVRRGCCVNSKPFSVLSLSLR</sequence>
<evidence type="ECO:0000313" key="2">
    <source>
        <dbReference type="EMBL" id="MBW29883.1"/>
    </source>
</evidence>
<evidence type="ECO:0000256" key="1">
    <source>
        <dbReference type="SAM" id="SignalP"/>
    </source>
</evidence>
<keyword evidence="1" id="KW-0732">Signal</keyword>
<dbReference type="AlphaFoldDB" id="A0A2M3ZN04"/>